<evidence type="ECO:0000313" key="1">
    <source>
        <dbReference type="EMBL" id="MCH1627135.1"/>
    </source>
</evidence>
<gene>
    <name evidence="1" type="ORF">MJG50_17520</name>
</gene>
<protein>
    <submittedName>
        <fullName evidence="1">Uncharacterized protein</fullName>
    </submittedName>
</protein>
<keyword evidence="2" id="KW-1185">Reference proteome</keyword>
<dbReference type="EMBL" id="JAKTTI010000034">
    <property type="protein sequence ID" value="MCH1627135.1"/>
    <property type="molecule type" value="Genomic_DNA"/>
</dbReference>
<reference evidence="1" key="1">
    <citation type="submission" date="2022-02" db="EMBL/GenBank/DDBJ databases">
        <title>Fredinandcohnia quinoae sp. nov. isolated from Chenopodium quinoa seeds.</title>
        <authorList>
            <person name="Saati-Santamaria Z."/>
            <person name="Flores-Felix J.D."/>
            <person name="Igual J.M."/>
            <person name="Velazquez E."/>
            <person name="Garcia-Fraile P."/>
            <person name="Martinez-Molina E."/>
        </authorList>
    </citation>
    <scope>NUCLEOTIDE SEQUENCE</scope>
    <source>
        <strain evidence="1">SECRCQ15</strain>
    </source>
</reference>
<evidence type="ECO:0000313" key="2">
    <source>
        <dbReference type="Proteomes" id="UP001431131"/>
    </source>
</evidence>
<organism evidence="1 2">
    <name type="scientific">Fredinandcohnia quinoae</name>
    <dbReference type="NCBI Taxonomy" id="2918902"/>
    <lineage>
        <taxon>Bacteria</taxon>
        <taxon>Bacillati</taxon>
        <taxon>Bacillota</taxon>
        <taxon>Bacilli</taxon>
        <taxon>Bacillales</taxon>
        <taxon>Bacillaceae</taxon>
        <taxon>Fredinandcohnia</taxon>
    </lineage>
</organism>
<accession>A0AAW5E2L5</accession>
<dbReference type="Proteomes" id="UP001431131">
    <property type="component" value="Unassembled WGS sequence"/>
</dbReference>
<name>A0AAW5E2L5_9BACI</name>
<dbReference type="RefSeq" id="WP_240257056.1">
    <property type="nucleotide sequence ID" value="NZ_JAKTTI010000034.1"/>
</dbReference>
<proteinExistence type="predicted"/>
<comment type="caution">
    <text evidence="1">The sequence shown here is derived from an EMBL/GenBank/DDBJ whole genome shotgun (WGS) entry which is preliminary data.</text>
</comment>
<sequence>MDNDQHFISERMPNFNNHEEAREWFKEQFDNKFLFRSINEDEGKKTFFYHIVKNPEVYNQYMRNFASPFEHEITNMKTFESYTTVEINEDGEVNFTI</sequence>
<dbReference type="AlphaFoldDB" id="A0AAW5E2L5"/>